<organism evidence="2 3">
    <name type="scientific">Isoalcanivorax pacificus W11-5</name>
    <dbReference type="NCBI Taxonomy" id="391936"/>
    <lineage>
        <taxon>Bacteria</taxon>
        <taxon>Pseudomonadati</taxon>
        <taxon>Pseudomonadota</taxon>
        <taxon>Gammaproteobacteria</taxon>
        <taxon>Oceanospirillales</taxon>
        <taxon>Alcanivoracaceae</taxon>
        <taxon>Isoalcanivorax</taxon>
    </lineage>
</organism>
<dbReference type="CDD" id="cd00093">
    <property type="entry name" value="HTH_XRE"/>
    <property type="match status" value="1"/>
</dbReference>
<dbReference type="Proteomes" id="UP000006764">
    <property type="component" value="Chromosome"/>
</dbReference>
<gene>
    <name evidence="2" type="ORF">S7S_17375</name>
</gene>
<dbReference type="InterPro" id="IPR010982">
    <property type="entry name" value="Lambda_DNA-bd_dom_sf"/>
</dbReference>
<feature type="domain" description="HTH cro/C1-type" evidence="1">
    <location>
        <begin position="7"/>
        <end position="61"/>
    </location>
</feature>
<proteinExistence type="predicted"/>
<dbReference type="STRING" id="391936.S7S_17375"/>
<dbReference type="AlphaFoldDB" id="A0A0B4XUE0"/>
<dbReference type="RefSeq" id="WP_035203829.1">
    <property type="nucleotide sequence ID" value="NZ_CP004387.1"/>
</dbReference>
<dbReference type="HOGENOM" id="CLU_139772_0_0_6"/>
<dbReference type="SMART" id="SM00530">
    <property type="entry name" value="HTH_XRE"/>
    <property type="match status" value="1"/>
</dbReference>
<dbReference type="Gene3D" id="1.10.260.40">
    <property type="entry name" value="lambda repressor-like DNA-binding domains"/>
    <property type="match status" value="1"/>
</dbReference>
<dbReference type="GO" id="GO:0016301">
    <property type="term" value="F:kinase activity"/>
    <property type="evidence" value="ECO:0007669"/>
    <property type="project" value="UniProtKB-KW"/>
</dbReference>
<evidence type="ECO:0000259" key="1">
    <source>
        <dbReference type="PROSITE" id="PS50943"/>
    </source>
</evidence>
<evidence type="ECO:0000313" key="2">
    <source>
        <dbReference type="EMBL" id="AJD49887.1"/>
    </source>
</evidence>
<dbReference type="OrthoDB" id="7025825at2"/>
<reference evidence="2 3" key="1">
    <citation type="journal article" date="2012" name="J. Bacteriol.">
        <title>Genome sequence of an alkane-degrading bacterium, Alcanivorax pacificus type strain W11-5, isolated from deep sea sediment.</title>
        <authorList>
            <person name="Lai Q."/>
            <person name="Shao Z."/>
        </authorList>
    </citation>
    <scope>NUCLEOTIDE SEQUENCE [LARGE SCALE GENOMIC DNA]</scope>
    <source>
        <strain evidence="2 3">W11-5</strain>
    </source>
</reference>
<dbReference type="EMBL" id="CP004387">
    <property type="protein sequence ID" value="AJD49887.1"/>
    <property type="molecule type" value="Genomic_DNA"/>
</dbReference>
<dbReference type="GO" id="GO:0003677">
    <property type="term" value="F:DNA binding"/>
    <property type="evidence" value="ECO:0007669"/>
    <property type="project" value="InterPro"/>
</dbReference>
<protein>
    <submittedName>
        <fullName evidence="2">N-acetylglutamate synthase / N-acetylglutamate kinase</fullName>
    </submittedName>
</protein>
<evidence type="ECO:0000313" key="3">
    <source>
        <dbReference type="Proteomes" id="UP000006764"/>
    </source>
</evidence>
<dbReference type="Pfam" id="PF13560">
    <property type="entry name" value="HTH_31"/>
    <property type="match status" value="1"/>
</dbReference>
<dbReference type="PROSITE" id="PS50943">
    <property type="entry name" value="HTH_CROC1"/>
    <property type="match status" value="1"/>
</dbReference>
<dbReference type="SUPFAM" id="SSF47413">
    <property type="entry name" value="lambda repressor-like DNA-binding domains"/>
    <property type="match status" value="1"/>
</dbReference>
<keyword evidence="2" id="KW-0418">Kinase</keyword>
<name>A0A0B4XUE0_9GAMM</name>
<keyword evidence="3" id="KW-1185">Reference proteome</keyword>
<dbReference type="KEGG" id="apac:S7S_17375"/>
<dbReference type="InterPro" id="IPR001387">
    <property type="entry name" value="Cro/C1-type_HTH"/>
</dbReference>
<keyword evidence="2" id="KW-0808">Transferase</keyword>
<accession>A0A0B4XUE0</accession>
<sequence length="125" mass="14050">MKIGAVLKLRRDDRGETLEEVAYRAGTDASNLSRIERGTQQPSVGLLEALARALETRVSDLYLEVERTQHMPDPPVSRWGGELARLQRHVKELTPENRLLVVEFCKLLKRVQRGSGEADKTAADD</sequence>